<comment type="subcellular location">
    <subcellularLocation>
        <location evidence="11">Cytoplasm</location>
    </subcellularLocation>
</comment>
<evidence type="ECO:0000313" key="14">
    <source>
        <dbReference type="EMBL" id="RFA38113.1"/>
    </source>
</evidence>
<dbReference type="NCBIfam" id="NF008390">
    <property type="entry name" value="PRK11188.1"/>
    <property type="match status" value="1"/>
</dbReference>
<evidence type="ECO:0000256" key="9">
    <source>
        <dbReference type="ARBA" id="ARBA00042745"/>
    </source>
</evidence>
<evidence type="ECO:0000256" key="8">
    <source>
        <dbReference type="ARBA" id="ARBA00041995"/>
    </source>
</evidence>
<feature type="active site" description="Proton acceptor" evidence="11 12">
    <location>
        <position position="161"/>
    </location>
</feature>
<dbReference type="EC" id="2.1.1.166" evidence="6 11"/>
<keyword evidence="4 11" id="KW-0949">S-adenosyl-L-methionine</keyword>
<proteinExistence type="inferred from homology"/>
<dbReference type="Proteomes" id="UP000256763">
    <property type="component" value="Unassembled WGS sequence"/>
</dbReference>
<feature type="binding site" evidence="11">
    <location>
        <position position="62"/>
    </location>
    <ligand>
        <name>S-adenosyl-L-methionine</name>
        <dbReference type="ChEBI" id="CHEBI:59789"/>
    </ligand>
</feature>
<evidence type="ECO:0000256" key="10">
    <source>
        <dbReference type="ARBA" id="ARBA00048970"/>
    </source>
</evidence>
<gene>
    <name evidence="11" type="primary">rlmE</name>
    <name evidence="11" type="synonym">ftsJ</name>
    <name evidence="11" type="synonym">rrmJ</name>
    <name evidence="14" type="ORF">CAL65_07220</name>
</gene>
<evidence type="ECO:0000256" key="4">
    <source>
        <dbReference type="ARBA" id="ARBA00022691"/>
    </source>
</evidence>
<accession>A0A3E0X140</accession>
<dbReference type="InterPro" id="IPR050082">
    <property type="entry name" value="RNA_methyltr_RlmE"/>
</dbReference>
<dbReference type="OrthoDB" id="9790080at2"/>
<keyword evidence="15" id="KW-1185">Reference proteome</keyword>
<dbReference type="EMBL" id="NFZW01000005">
    <property type="protein sequence ID" value="RFA38113.1"/>
    <property type="molecule type" value="Genomic_DNA"/>
</dbReference>
<evidence type="ECO:0000256" key="6">
    <source>
        <dbReference type="ARBA" id="ARBA00038861"/>
    </source>
</evidence>
<dbReference type="PANTHER" id="PTHR10920">
    <property type="entry name" value="RIBOSOMAL RNA METHYLTRANSFERASE"/>
    <property type="match status" value="1"/>
</dbReference>
<keyword evidence="1 11" id="KW-0698">rRNA processing</keyword>
<evidence type="ECO:0000256" key="12">
    <source>
        <dbReference type="PIRSR" id="PIRSR005461-1"/>
    </source>
</evidence>
<dbReference type="HAMAP" id="MF_01547">
    <property type="entry name" value="RNA_methyltr_E"/>
    <property type="match status" value="1"/>
</dbReference>
<dbReference type="PIRSF" id="PIRSF005461">
    <property type="entry name" value="23S_rRNA_mtase"/>
    <property type="match status" value="1"/>
</dbReference>
<organism evidence="14 15">
    <name type="scientific">Alkalilimnicola ehrlichii</name>
    <dbReference type="NCBI Taxonomy" id="351052"/>
    <lineage>
        <taxon>Bacteria</taxon>
        <taxon>Pseudomonadati</taxon>
        <taxon>Pseudomonadota</taxon>
        <taxon>Gammaproteobacteria</taxon>
        <taxon>Chromatiales</taxon>
        <taxon>Ectothiorhodospiraceae</taxon>
        <taxon>Alkalilimnicola</taxon>
    </lineage>
</organism>
<dbReference type="InterPro" id="IPR029063">
    <property type="entry name" value="SAM-dependent_MTases_sf"/>
</dbReference>
<keyword evidence="11" id="KW-0963">Cytoplasm</keyword>
<sequence>MARSKSSHRWLREHFDDIYVKKAQEAGYRSRAVFKLEEIQARDRLIRPGMNVVDLGAAPGGWSQLAQQMVGKKGRVVALDILPMEPLSGVVCLQADFTEEAALTALNEALAGAEVDLVLSDMAPNITGQAAIDQPRAMYLAELALDFACQVLKPGGDFLVKVFQGEGFDAYLRTLRREFQQVVSRKPKASRPRSREVYLLARRRKL</sequence>
<dbReference type="InterPro" id="IPR002877">
    <property type="entry name" value="RNA_MeTrfase_FtsJ_dom"/>
</dbReference>
<comment type="caution">
    <text evidence="14">The sequence shown here is derived from an EMBL/GenBank/DDBJ whole genome shotgun (WGS) entry which is preliminary data.</text>
</comment>
<feature type="binding site" evidence="11">
    <location>
        <position position="121"/>
    </location>
    <ligand>
        <name>S-adenosyl-L-methionine</name>
        <dbReference type="ChEBI" id="CHEBI:59789"/>
    </ligand>
</feature>
<protein>
    <recommendedName>
        <fullName evidence="7 11">Ribosomal RNA large subunit methyltransferase E</fullName>
        <ecNumber evidence="6 11">2.1.1.166</ecNumber>
    </recommendedName>
    <alternativeName>
        <fullName evidence="9 11">23S rRNA Um2552 methyltransferase</fullName>
    </alternativeName>
    <alternativeName>
        <fullName evidence="8 11">rRNA (uridine-2'-O-)-methyltransferase</fullName>
    </alternativeName>
</protein>
<evidence type="ECO:0000256" key="3">
    <source>
        <dbReference type="ARBA" id="ARBA00022679"/>
    </source>
</evidence>
<evidence type="ECO:0000256" key="7">
    <source>
        <dbReference type="ARBA" id="ARBA00041129"/>
    </source>
</evidence>
<dbReference type="SUPFAM" id="SSF53335">
    <property type="entry name" value="S-adenosyl-L-methionine-dependent methyltransferases"/>
    <property type="match status" value="1"/>
</dbReference>
<dbReference type="FunFam" id="3.40.50.150:FF:000005">
    <property type="entry name" value="Ribosomal RNA large subunit methyltransferase E"/>
    <property type="match status" value="1"/>
</dbReference>
<evidence type="ECO:0000259" key="13">
    <source>
        <dbReference type="Pfam" id="PF01728"/>
    </source>
</evidence>
<feature type="binding site" evidence="11">
    <location>
        <position position="60"/>
    </location>
    <ligand>
        <name>S-adenosyl-L-methionine</name>
        <dbReference type="ChEBI" id="CHEBI:59789"/>
    </ligand>
</feature>
<evidence type="ECO:0000256" key="11">
    <source>
        <dbReference type="HAMAP-Rule" id="MF_01547"/>
    </source>
</evidence>
<dbReference type="InterPro" id="IPR015507">
    <property type="entry name" value="rRNA-MeTfrase_E"/>
</dbReference>
<evidence type="ECO:0000256" key="5">
    <source>
        <dbReference type="ARBA" id="ARBA00037569"/>
    </source>
</evidence>
<dbReference type="GO" id="GO:0008650">
    <property type="term" value="F:rRNA (uridine-2'-O-)-methyltransferase activity"/>
    <property type="evidence" value="ECO:0007669"/>
    <property type="project" value="UniProtKB-UniRule"/>
</dbReference>
<comment type="catalytic activity">
    <reaction evidence="10 11">
        <text>uridine(2552) in 23S rRNA + S-adenosyl-L-methionine = 2'-O-methyluridine(2552) in 23S rRNA + S-adenosyl-L-homocysteine + H(+)</text>
        <dbReference type="Rhea" id="RHEA:42720"/>
        <dbReference type="Rhea" id="RHEA-COMP:10202"/>
        <dbReference type="Rhea" id="RHEA-COMP:10203"/>
        <dbReference type="ChEBI" id="CHEBI:15378"/>
        <dbReference type="ChEBI" id="CHEBI:57856"/>
        <dbReference type="ChEBI" id="CHEBI:59789"/>
        <dbReference type="ChEBI" id="CHEBI:65315"/>
        <dbReference type="ChEBI" id="CHEBI:74478"/>
        <dbReference type="EC" id="2.1.1.166"/>
    </reaction>
</comment>
<reference evidence="15" key="1">
    <citation type="submission" date="2017-05" db="EMBL/GenBank/DDBJ databases">
        <authorList>
            <person name="Sharma S."/>
            <person name="Sidhu C."/>
            <person name="Pinnaka A.K."/>
        </authorList>
    </citation>
    <scope>NUCLEOTIDE SEQUENCE [LARGE SCALE GENOMIC DNA]</scope>
    <source>
        <strain evidence="15">AK93</strain>
    </source>
</reference>
<keyword evidence="2 11" id="KW-0489">Methyltransferase</keyword>
<dbReference type="RefSeq" id="WP_116301429.1">
    <property type="nucleotide sequence ID" value="NZ_NFZV01000004.1"/>
</dbReference>
<dbReference type="GO" id="GO:0005737">
    <property type="term" value="C:cytoplasm"/>
    <property type="evidence" value="ECO:0007669"/>
    <property type="project" value="UniProtKB-SubCell"/>
</dbReference>
<comment type="similarity">
    <text evidence="11">Belongs to the class I-like SAM-binding methyltransferase superfamily. RNA methyltransferase RlmE family.</text>
</comment>
<name>A0A3E0X140_9GAMM</name>
<feature type="domain" description="Ribosomal RNA methyltransferase FtsJ" evidence="13">
    <location>
        <begin position="28"/>
        <end position="204"/>
    </location>
</feature>
<dbReference type="Gene3D" id="3.40.50.150">
    <property type="entry name" value="Vaccinia Virus protein VP39"/>
    <property type="match status" value="1"/>
</dbReference>
<keyword evidence="3 11" id="KW-0808">Transferase</keyword>
<dbReference type="PANTHER" id="PTHR10920:SF18">
    <property type="entry name" value="RRNA METHYLTRANSFERASE 2, MITOCHONDRIAL"/>
    <property type="match status" value="1"/>
</dbReference>
<evidence type="ECO:0000313" key="15">
    <source>
        <dbReference type="Proteomes" id="UP000256763"/>
    </source>
</evidence>
<dbReference type="Pfam" id="PF01728">
    <property type="entry name" value="FtsJ"/>
    <property type="match status" value="1"/>
</dbReference>
<evidence type="ECO:0000256" key="1">
    <source>
        <dbReference type="ARBA" id="ARBA00022552"/>
    </source>
</evidence>
<feature type="binding site" evidence="11">
    <location>
        <position position="96"/>
    </location>
    <ligand>
        <name>S-adenosyl-L-methionine</name>
        <dbReference type="ChEBI" id="CHEBI:59789"/>
    </ligand>
</feature>
<feature type="binding site" evidence="11">
    <location>
        <position position="80"/>
    </location>
    <ligand>
        <name>S-adenosyl-L-methionine</name>
        <dbReference type="ChEBI" id="CHEBI:59789"/>
    </ligand>
</feature>
<evidence type="ECO:0000256" key="2">
    <source>
        <dbReference type="ARBA" id="ARBA00022603"/>
    </source>
</evidence>
<dbReference type="AlphaFoldDB" id="A0A3E0X140"/>
<comment type="function">
    <text evidence="5 11">Specifically methylates the uridine in position 2552 of 23S rRNA at the 2'-O position of the ribose in the fully assembled 50S ribosomal subunit.</text>
</comment>